<evidence type="ECO:0000313" key="1">
    <source>
        <dbReference type="EMBL" id="UTV26938.1"/>
    </source>
</evidence>
<dbReference type="SUPFAM" id="SSF53756">
    <property type="entry name" value="UDP-Glycosyltransferase/glycogen phosphorylase"/>
    <property type="match status" value="1"/>
</dbReference>
<evidence type="ECO:0000313" key="2">
    <source>
        <dbReference type="Proteomes" id="UP001057998"/>
    </source>
</evidence>
<name>A0ABY5GEX4_9GAMM</name>
<reference evidence="1" key="1">
    <citation type="submission" date="2022-07" db="EMBL/GenBank/DDBJ databases">
        <title>Genome sequencing of Photobacterium atrarenae GJH2-4.</title>
        <authorList>
            <person name="Park S.-J."/>
        </authorList>
    </citation>
    <scope>NUCLEOTIDE SEQUENCE</scope>
    <source>
        <strain evidence="1">GJH2-4</strain>
    </source>
</reference>
<dbReference type="RefSeq" id="WP_255388148.1">
    <property type="nucleotide sequence ID" value="NZ_CP101508.1"/>
</dbReference>
<evidence type="ECO:0008006" key="3">
    <source>
        <dbReference type="Google" id="ProtNLM"/>
    </source>
</evidence>
<dbReference type="Proteomes" id="UP001057998">
    <property type="component" value="Chromosome 1"/>
</dbReference>
<accession>A0ABY5GEX4</accession>
<dbReference type="Gene3D" id="3.40.50.2000">
    <property type="entry name" value="Glycogen Phosphorylase B"/>
    <property type="match status" value="1"/>
</dbReference>
<dbReference type="EMBL" id="CP101508">
    <property type="protein sequence ID" value="UTV26938.1"/>
    <property type="molecule type" value="Genomic_DNA"/>
</dbReference>
<protein>
    <recommendedName>
        <fullName evidence="3">UDP-glucuronosyltransferase</fullName>
    </recommendedName>
</protein>
<gene>
    <name evidence="1" type="ORF">NNL38_11335</name>
</gene>
<keyword evidence="2" id="KW-1185">Reference proteome</keyword>
<organism evidence="1 2">
    <name type="scientific">Photobacterium atrarenae</name>
    <dbReference type="NCBI Taxonomy" id="865757"/>
    <lineage>
        <taxon>Bacteria</taxon>
        <taxon>Pseudomonadati</taxon>
        <taxon>Pseudomonadota</taxon>
        <taxon>Gammaproteobacteria</taxon>
        <taxon>Vibrionales</taxon>
        <taxon>Vibrionaceae</taxon>
        <taxon>Photobacterium</taxon>
    </lineage>
</organism>
<proteinExistence type="predicted"/>
<sequence length="378" mass="41719">MTSGTIAILTASSGLGSFVPAVALSKWLQRQQRSVRFYALEQLYTPQALVRLEKTKTQCRRSLRTALLTQRWLSHSPGSIREAIDADKWQVFKAQWQHCPPEHVFLFSGFWLSFISELQAAQGVRKTGENQPVYHGVHVDVTASLSWQPGEVGGLQHHHLLAEGNEQFLVPPPPVVDWAQRESRVAVHGGGWDIGDLDACIAMLRTRYTLLQGQSSLADADADADAENWHLLTDPDWLPWLHGCAAGGQYPSQTLLGQTEIRTGGLSRATNARRPDEPPFQQLLSRCRALITKPGGASLIDSMATATPLVLLPPFGDYEAANGRAWISRGFALSFEDWKARGFALAPLYRCHQALLAMRGNRAVYGETYANENATEVG</sequence>